<comment type="caution">
    <text evidence="2">The sequence shown here is derived from an EMBL/GenBank/DDBJ whole genome shotgun (WGS) entry which is preliminary data.</text>
</comment>
<feature type="transmembrane region" description="Helical" evidence="1">
    <location>
        <begin position="110"/>
        <end position="134"/>
    </location>
</feature>
<feature type="transmembrane region" description="Helical" evidence="1">
    <location>
        <begin position="12"/>
        <end position="33"/>
    </location>
</feature>
<feature type="transmembrane region" description="Helical" evidence="1">
    <location>
        <begin position="212"/>
        <end position="233"/>
    </location>
</feature>
<feature type="transmembrane region" description="Helical" evidence="1">
    <location>
        <begin position="82"/>
        <end position="104"/>
    </location>
</feature>
<reference evidence="2 3" key="1">
    <citation type="submission" date="2018-08" db="EMBL/GenBank/DDBJ databases">
        <title>Genome of Clostridium chromiireducens C1, DSM12136.</title>
        <authorList>
            <person name="Xing M."/>
            <person name="Wei Y."/>
            <person name="Ang E.L."/>
            <person name="Zhao H."/>
            <person name="Zhang Y."/>
        </authorList>
    </citation>
    <scope>NUCLEOTIDE SEQUENCE [LARGE SCALE GENOMIC DNA]</scope>
    <source>
        <strain evidence="2 3">C1</strain>
    </source>
</reference>
<keyword evidence="1" id="KW-0812">Transmembrane</keyword>
<feature type="transmembrane region" description="Helical" evidence="1">
    <location>
        <begin position="162"/>
        <end position="184"/>
    </location>
</feature>
<feature type="transmembrane region" description="Helical" evidence="1">
    <location>
        <begin position="245"/>
        <end position="262"/>
    </location>
</feature>
<dbReference type="RefSeq" id="WP_119367976.1">
    <property type="nucleotide sequence ID" value="NZ_QXDJ01000007.1"/>
</dbReference>
<keyword evidence="1" id="KW-0472">Membrane</keyword>
<protein>
    <submittedName>
        <fullName evidence="2">Uncharacterized protein</fullName>
    </submittedName>
</protein>
<evidence type="ECO:0000313" key="2">
    <source>
        <dbReference type="EMBL" id="RII32443.1"/>
    </source>
</evidence>
<dbReference type="AlphaFoldDB" id="A0A399IHI7"/>
<keyword evidence="1" id="KW-1133">Transmembrane helix</keyword>
<accession>A0A399IHI7</accession>
<organism evidence="2 3">
    <name type="scientific">Clostridium chromiireducens</name>
    <dbReference type="NCBI Taxonomy" id="225345"/>
    <lineage>
        <taxon>Bacteria</taxon>
        <taxon>Bacillati</taxon>
        <taxon>Bacillota</taxon>
        <taxon>Clostridia</taxon>
        <taxon>Eubacteriales</taxon>
        <taxon>Clostridiaceae</taxon>
        <taxon>Clostridium</taxon>
    </lineage>
</organism>
<dbReference type="EMBL" id="QXDJ01000007">
    <property type="protein sequence ID" value="RII32443.1"/>
    <property type="molecule type" value="Genomic_DNA"/>
</dbReference>
<feature type="transmembrane region" description="Helical" evidence="1">
    <location>
        <begin position="274"/>
        <end position="294"/>
    </location>
</feature>
<evidence type="ECO:0000313" key="3">
    <source>
        <dbReference type="Proteomes" id="UP000265930"/>
    </source>
</evidence>
<dbReference type="Proteomes" id="UP000265930">
    <property type="component" value="Unassembled WGS sequence"/>
</dbReference>
<gene>
    <name evidence="2" type="ORF">D2A34_22485</name>
</gene>
<name>A0A399IHI7_9CLOT</name>
<evidence type="ECO:0000256" key="1">
    <source>
        <dbReference type="SAM" id="Phobius"/>
    </source>
</evidence>
<sequence length="302" mass="35111">MLKNMFIKENIKFTILLTILTTVIWSLVSGFLMGICGFVKTSSQSSHNSLKSLFALFLLCLFNSIIVIWYTNRSHYTEKKLFINIFIIIFGILGFMTQIETLYFNNSIDMPLLIVFITVFTCAMIGIFCALFSVNIKRKLKVQTNNNSALKFNSIGGNIRKFIFLSFLYMIFYFFFGYFIAWQFPAVRVFYSGSTNILPFWTHMQNQFHQDAFLIVFQIFRGFLWTIIGYLLLKGLSVNNKIERYILMGLLLSIPLATPLFAPNDFMPSGVRFGHFFELLIENFLFGTILTYILPENKKLNK</sequence>
<proteinExistence type="predicted"/>
<feature type="transmembrane region" description="Helical" evidence="1">
    <location>
        <begin position="53"/>
        <end position="70"/>
    </location>
</feature>